<feature type="transmembrane region" description="Helical" evidence="1">
    <location>
        <begin position="26"/>
        <end position="48"/>
    </location>
</feature>
<keyword evidence="1" id="KW-1133">Transmembrane helix</keyword>
<protein>
    <submittedName>
        <fullName evidence="2">Uncharacterized protein</fullName>
    </submittedName>
</protein>
<keyword evidence="3" id="KW-1185">Reference proteome</keyword>
<sequence length="445" mass="51093">MNKLVGATLKIGKLVAVIIIEKLTLLLKVIGVRASFYILTIVALYYYYHQKSLDVLLPIIIGIFISDLIKSLYENFLMVKEDKLKTTHSMSYLLDIYQNNYKKELVLNESGIEFLYNESFVNQKDFKIIIEDAPSKMFDPDPLIKSSYSEIMKAHKGSYIKNFETVRLDGYTLNETARTLTLSTSRSNFYNHLLTNRAIDYEFEPGLSVRKIFEYGPRLNNFETTKMSNHIGINGIVQLSDGFTILPRRGTNATYSKNKMTASIASPLISSHDKNGTVELTYEGLKNEVKSLLNSRLYIDAETINDSSVEVIFLGFGREVYEGGKPQFYFLVKLNSLSSQDYLQILKDKKKEMKHNKSIDKDSNLYICDLLSLKLKKNYSGSVECINYYTDKIKFKSVEFSFLANVWHLKEAGHLEHFKVDQVANENIINLEMQKKQGEQLKKSV</sequence>
<name>A0A3D8GS52_9BACI</name>
<keyword evidence="1" id="KW-0472">Membrane</keyword>
<dbReference type="AlphaFoldDB" id="A0A3D8GS52"/>
<accession>A0A3D8GS52</accession>
<gene>
    <name evidence="2" type="ORF">DRW41_05475</name>
</gene>
<dbReference type="RefSeq" id="WP_115450977.1">
    <property type="nucleotide sequence ID" value="NZ_QNQT01000002.1"/>
</dbReference>
<evidence type="ECO:0000256" key="1">
    <source>
        <dbReference type="SAM" id="Phobius"/>
    </source>
</evidence>
<dbReference type="Proteomes" id="UP000257144">
    <property type="component" value="Unassembled WGS sequence"/>
</dbReference>
<dbReference type="EMBL" id="QNQT01000002">
    <property type="protein sequence ID" value="RDU37303.1"/>
    <property type="molecule type" value="Genomic_DNA"/>
</dbReference>
<keyword evidence="1" id="KW-0812">Transmembrane</keyword>
<organism evidence="2 3">
    <name type="scientific">Neobacillus piezotolerans</name>
    <dbReference type="NCBI Taxonomy" id="2259171"/>
    <lineage>
        <taxon>Bacteria</taxon>
        <taxon>Bacillati</taxon>
        <taxon>Bacillota</taxon>
        <taxon>Bacilli</taxon>
        <taxon>Bacillales</taxon>
        <taxon>Bacillaceae</taxon>
        <taxon>Neobacillus</taxon>
    </lineage>
</organism>
<evidence type="ECO:0000313" key="2">
    <source>
        <dbReference type="EMBL" id="RDU37303.1"/>
    </source>
</evidence>
<feature type="transmembrane region" description="Helical" evidence="1">
    <location>
        <begin position="55"/>
        <end position="73"/>
    </location>
</feature>
<reference evidence="2 3" key="1">
    <citation type="submission" date="2018-07" db="EMBL/GenBank/DDBJ databases">
        <title>Bacillus sp. YLB-04 draft genome sequence.</title>
        <authorList>
            <person name="Yu L."/>
            <person name="Tang X."/>
        </authorList>
    </citation>
    <scope>NUCLEOTIDE SEQUENCE [LARGE SCALE GENOMIC DNA]</scope>
    <source>
        <strain evidence="2 3">YLB-04</strain>
    </source>
</reference>
<proteinExistence type="predicted"/>
<evidence type="ECO:0000313" key="3">
    <source>
        <dbReference type="Proteomes" id="UP000257144"/>
    </source>
</evidence>
<comment type="caution">
    <text evidence="2">The sequence shown here is derived from an EMBL/GenBank/DDBJ whole genome shotgun (WGS) entry which is preliminary data.</text>
</comment>
<dbReference type="OrthoDB" id="3035837at2"/>